<dbReference type="AlphaFoldDB" id="A0A168MIX3"/>
<feature type="compositionally biased region" description="Low complexity" evidence="1">
    <location>
        <begin position="56"/>
        <end position="73"/>
    </location>
</feature>
<sequence>MPGFLSSKQTGNGSIGSNGSSGQTSASRDEPQSNNLTNKSGRGPGISGSSNPGDRPSATSGARGSTATSTAPRIIGGRKNRKA</sequence>
<evidence type="ECO:0000313" key="3">
    <source>
        <dbReference type="Proteomes" id="UP000078561"/>
    </source>
</evidence>
<dbReference type="InParanoid" id="A0A168MIX3"/>
<reference evidence="2" key="1">
    <citation type="submission" date="2016-04" db="EMBL/GenBank/DDBJ databases">
        <authorList>
            <person name="Evans L.H."/>
            <person name="Alamgir A."/>
            <person name="Owens N."/>
            <person name="Weber N.D."/>
            <person name="Virtaneva K."/>
            <person name="Barbian K."/>
            <person name="Babar A."/>
            <person name="Rosenke K."/>
        </authorList>
    </citation>
    <scope>NUCLEOTIDE SEQUENCE [LARGE SCALE GENOMIC DNA]</scope>
    <source>
        <strain evidence="2">CBS 101.48</strain>
    </source>
</reference>
<gene>
    <name evidence="2" type="primary">ABSGL_04160.1 scaffold 5159</name>
</gene>
<protein>
    <submittedName>
        <fullName evidence="2">Uncharacterized protein</fullName>
    </submittedName>
</protein>
<dbReference type="EMBL" id="LT552271">
    <property type="protein sequence ID" value="SAL98606.1"/>
    <property type="molecule type" value="Genomic_DNA"/>
</dbReference>
<organism evidence="2">
    <name type="scientific">Absidia glauca</name>
    <name type="common">Pin mould</name>
    <dbReference type="NCBI Taxonomy" id="4829"/>
    <lineage>
        <taxon>Eukaryota</taxon>
        <taxon>Fungi</taxon>
        <taxon>Fungi incertae sedis</taxon>
        <taxon>Mucoromycota</taxon>
        <taxon>Mucoromycotina</taxon>
        <taxon>Mucoromycetes</taxon>
        <taxon>Mucorales</taxon>
        <taxon>Cunninghamellaceae</taxon>
        <taxon>Absidia</taxon>
    </lineage>
</organism>
<proteinExistence type="predicted"/>
<evidence type="ECO:0000256" key="1">
    <source>
        <dbReference type="SAM" id="MobiDB-lite"/>
    </source>
</evidence>
<accession>A0A168MIX3</accession>
<evidence type="ECO:0000313" key="2">
    <source>
        <dbReference type="EMBL" id="SAL98606.1"/>
    </source>
</evidence>
<name>A0A168MIX3_ABSGL</name>
<keyword evidence="3" id="KW-1185">Reference proteome</keyword>
<dbReference type="Proteomes" id="UP000078561">
    <property type="component" value="Unassembled WGS sequence"/>
</dbReference>
<feature type="compositionally biased region" description="Low complexity" evidence="1">
    <location>
        <begin position="9"/>
        <end position="25"/>
    </location>
</feature>
<feature type="region of interest" description="Disordered" evidence="1">
    <location>
        <begin position="1"/>
        <end position="83"/>
    </location>
</feature>